<dbReference type="STRING" id="1121877.FEAC_07730"/>
<reference evidence="1 2" key="1">
    <citation type="submission" date="2015-01" db="EMBL/GenBank/DDBJ databases">
        <title>Draft genome of the acidophilic iron oxidizer Ferrimicrobium acidiphilum strain T23.</title>
        <authorList>
            <person name="Poehlein A."/>
            <person name="Eisen S."/>
            <person name="Schloemann M."/>
            <person name="Johnson B.D."/>
            <person name="Daniel R."/>
            <person name="Muehling M."/>
        </authorList>
    </citation>
    <scope>NUCLEOTIDE SEQUENCE [LARGE SCALE GENOMIC DNA]</scope>
    <source>
        <strain evidence="1 2">T23</strain>
    </source>
</reference>
<dbReference type="EMBL" id="JXUW01000005">
    <property type="protein sequence ID" value="KJE77339.1"/>
    <property type="molecule type" value="Genomic_DNA"/>
</dbReference>
<evidence type="ECO:0000313" key="1">
    <source>
        <dbReference type="EMBL" id="KJE77339.1"/>
    </source>
</evidence>
<protein>
    <submittedName>
        <fullName evidence="1">Uncharacterized protein</fullName>
    </submittedName>
</protein>
<accession>A0A0D8FWN4</accession>
<dbReference type="eggNOG" id="ENOG5030JFW">
    <property type="taxonomic scope" value="Bacteria"/>
</dbReference>
<organism evidence="1 2">
    <name type="scientific">Ferrimicrobium acidiphilum DSM 19497</name>
    <dbReference type="NCBI Taxonomy" id="1121877"/>
    <lineage>
        <taxon>Bacteria</taxon>
        <taxon>Bacillati</taxon>
        <taxon>Actinomycetota</taxon>
        <taxon>Acidimicrobiia</taxon>
        <taxon>Acidimicrobiales</taxon>
        <taxon>Acidimicrobiaceae</taxon>
        <taxon>Ferrimicrobium</taxon>
    </lineage>
</organism>
<sequence length="331" mass="37822">MIDTDRYCDFLQTHYFRSYIPEGGATVKFCIGEPTSLGRIEASLGEMARQAGMVSVTIDAAKTKVQMIDQLFSAIARTLDWDQLARTTVNRVCHSLGYGVPAENQRISLAELAQHYGYDARELLRDVNRGFQSDIFKDYAMVQEFRIAMIRLCQFEFKTGQVTDAEADAIRAWLQGELSQISLLRNTRIFRRITRANARSMLFSLVQWLIKNGYSGLLLTLDLQQFFLPRFRDATDLSLRYTKAAIVDAYESLRQLIDNTDEFGHMATIVCLPPEFVSDRTRGLDLYQALKLRIYDEIRDETRDNPFGALIRLGEAHEEFSTFSIVNGDVS</sequence>
<comment type="caution">
    <text evidence="1">The sequence shown here is derived from an EMBL/GenBank/DDBJ whole genome shotgun (WGS) entry which is preliminary data.</text>
</comment>
<dbReference type="InterPro" id="IPR021228">
    <property type="entry name" value="BrxD"/>
</dbReference>
<evidence type="ECO:0000313" key="2">
    <source>
        <dbReference type="Proteomes" id="UP000032336"/>
    </source>
</evidence>
<keyword evidence="2" id="KW-1185">Reference proteome</keyword>
<dbReference type="OrthoDB" id="3362391at2"/>
<dbReference type="RefSeq" id="WP_035391499.1">
    <property type="nucleotide sequence ID" value="NZ_JQKF01000047.1"/>
</dbReference>
<name>A0A0D8FWN4_9ACTN</name>
<proteinExistence type="predicted"/>
<gene>
    <name evidence="1" type="ORF">FEAC_07730</name>
</gene>
<dbReference type="AlphaFoldDB" id="A0A0D8FWN4"/>
<dbReference type="GeneID" id="78372070"/>
<dbReference type="Pfam" id="PF10923">
    <property type="entry name" value="BrxC_BrxD"/>
    <property type="match status" value="1"/>
</dbReference>
<dbReference type="Proteomes" id="UP000032336">
    <property type="component" value="Unassembled WGS sequence"/>
</dbReference>